<dbReference type="PANTHER" id="PTHR20861:SF1">
    <property type="entry name" value="HOMOSERINE KINASE"/>
    <property type="match status" value="1"/>
</dbReference>
<dbReference type="GO" id="GO:0005737">
    <property type="term" value="C:cytoplasm"/>
    <property type="evidence" value="ECO:0007669"/>
    <property type="project" value="UniProtKB-SubCell"/>
</dbReference>
<comment type="similarity">
    <text evidence="2 12">Belongs to the GHMP kinase family. Homoserine kinase subfamily.</text>
</comment>
<dbReference type="GO" id="GO:0009088">
    <property type="term" value="P:threonine biosynthetic process"/>
    <property type="evidence" value="ECO:0007669"/>
    <property type="project" value="UniProtKB-UniRule"/>
</dbReference>
<dbReference type="InterPro" id="IPR013750">
    <property type="entry name" value="GHMP_kinase_C_dom"/>
</dbReference>
<dbReference type="Pfam" id="PF08544">
    <property type="entry name" value="GHMP_kinases_C"/>
    <property type="match status" value="1"/>
</dbReference>
<dbReference type="InterPro" id="IPR036554">
    <property type="entry name" value="GHMP_kinase_C_sf"/>
</dbReference>
<dbReference type="InterPro" id="IPR020568">
    <property type="entry name" value="Ribosomal_Su5_D2-typ_SF"/>
</dbReference>
<keyword evidence="12" id="KW-0963">Cytoplasm</keyword>
<dbReference type="Gene3D" id="3.30.70.890">
    <property type="entry name" value="GHMP kinase, C-terminal domain"/>
    <property type="match status" value="1"/>
</dbReference>
<dbReference type="SUPFAM" id="SSF55060">
    <property type="entry name" value="GHMP Kinase, C-terminal domain"/>
    <property type="match status" value="1"/>
</dbReference>
<feature type="domain" description="GHMP kinase C-terminal" evidence="14">
    <location>
        <begin position="232"/>
        <end position="295"/>
    </location>
</feature>
<comment type="function">
    <text evidence="12">Catalyzes the ATP-dependent phosphorylation of L-homoserine to L-homoserine phosphate.</text>
</comment>
<evidence type="ECO:0000256" key="9">
    <source>
        <dbReference type="ARBA" id="ARBA00022777"/>
    </source>
</evidence>
<evidence type="ECO:0000256" key="4">
    <source>
        <dbReference type="ARBA" id="ARBA00017858"/>
    </source>
</evidence>
<dbReference type="PIRSF" id="PIRSF000676">
    <property type="entry name" value="Homoser_kin"/>
    <property type="match status" value="1"/>
</dbReference>
<dbReference type="InterPro" id="IPR014721">
    <property type="entry name" value="Ribsml_uS5_D2-typ_fold_subgr"/>
</dbReference>
<dbReference type="InterPro" id="IPR006203">
    <property type="entry name" value="GHMP_knse_ATP-bd_CS"/>
</dbReference>
<comment type="catalytic activity">
    <reaction evidence="11 12">
        <text>L-homoserine + ATP = O-phospho-L-homoserine + ADP + H(+)</text>
        <dbReference type="Rhea" id="RHEA:13985"/>
        <dbReference type="ChEBI" id="CHEBI:15378"/>
        <dbReference type="ChEBI" id="CHEBI:30616"/>
        <dbReference type="ChEBI" id="CHEBI:57476"/>
        <dbReference type="ChEBI" id="CHEBI:57590"/>
        <dbReference type="ChEBI" id="CHEBI:456216"/>
        <dbReference type="EC" id="2.7.1.39"/>
    </reaction>
</comment>
<keyword evidence="16" id="KW-1185">Reference proteome</keyword>
<dbReference type="NCBIfam" id="TIGR00191">
    <property type="entry name" value="thrB"/>
    <property type="match status" value="1"/>
</dbReference>
<evidence type="ECO:0000256" key="5">
    <source>
        <dbReference type="ARBA" id="ARBA00022605"/>
    </source>
</evidence>
<dbReference type="PROSITE" id="PS00627">
    <property type="entry name" value="GHMP_KINASES_ATP"/>
    <property type="match status" value="1"/>
</dbReference>
<evidence type="ECO:0000256" key="2">
    <source>
        <dbReference type="ARBA" id="ARBA00007370"/>
    </source>
</evidence>
<dbReference type="AlphaFoldDB" id="A0A0B6X2G1"/>
<comment type="subcellular location">
    <subcellularLocation>
        <location evidence="12">Cytoplasm</location>
    </subcellularLocation>
</comment>
<evidence type="ECO:0000256" key="7">
    <source>
        <dbReference type="ARBA" id="ARBA00022697"/>
    </source>
</evidence>
<sequence>MEADIAIDDKRIGARTTFEDEARTIKTLSTVEVRVPASTSNLGAGFDCCGLALKLYLRARASIRPDGTPVAIRTSGEGASLCAEKNLLYRAMRFVTEREGLRLPPVRLAVRSEIPLASGLGSSGAAILAGVALANELSGRPLSVETMLRYATQLEGHADNVAAALLGGWVVHAINPDGSVLAVRRPWPKDLKIIVVTPHVQLETAQARAALPELVQRADAVFNMQRIALFHAAIENGDYDLLWEAMRDRLHQPYRQDLVPGLAEALAIQRVEGLLGVALSGAGPSVVALARHHDRRIAELIAQPFHRHGTKTTVRFLEVDERGLEIRTGC</sequence>
<evidence type="ECO:0000259" key="13">
    <source>
        <dbReference type="Pfam" id="PF00288"/>
    </source>
</evidence>
<dbReference type="UniPathway" id="UPA00050">
    <property type="reaction ID" value="UER00064"/>
</dbReference>
<dbReference type="Pfam" id="PF00288">
    <property type="entry name" value="GHMP_kinases_N"/>
    <property type="match status" value="1"/>
</dbReference>
<evidence type="ECO:0000256" key="1">
    <source>
        <dbReference type="ARBA" id="ARBA00005015"/>
    </source>
</evidence>
<evidence type="ECO:0000256" key="8">
    <source>
        <dbReference type="ARBA" id="ARBA00022741"/>
    </source>
</evidence>
<dbReference type="InterPro" id="IPR006204">
    <property type="entry name" value="GHMP_kinase_N_dom"/>
</dbReference>
<reference evidence="15 16" key="2">
    <citation type="submission" date="2015-01" db="EMBL/GenBank/DDBJ databases">
        <title>Complete genome sequence of Pyrinomonas methylaliphatogenes type strain K22T.</title>
        <authorList>
            <person name="Lee K.C.Y."/>
            <person name="Power J.F."/>
            <person name="Dunfield P.F."/>
            <person name="Morgan X.C."/>
            <person name="Huttenhower C."/>
            <person name="Stott M.B."/>
        </authorList>
    </citation>
    <scope>NUCLEOTIDE SEQUENCE [LARGE SCALE GENOMIC DNA]</scope>
    <source>
        <strain evidence="15 16">K22</strain>
    </source>
</reference>
<gene>
    <name evidence="12" type="primary">thrB</name>
    <name evidence="15" type="ORF">PYK22_03191</name>
</gene>
<evidence type="ECO:0000256" key="6">
    <source>
        <dbReference type="ARBA" id="ARBA00022679"/>
    </source>
</evidence>
<feature type="binding site" evidence="12">
    <location>
        <begin position="115"/>
        <end position="125"/>
    </location>
    <ligand>
        <name>ATP</name>
        <dbReference type="ChEBI" id="CHEBI:30616"/>
    </ligand>
</feature>
<name>A0A0B6X2G1_9BACT</name>
<feature type="domain" description="GHMP kinase N-terminal" evidence="13">
    <location>
        <begin position="86"/>
        <end position="168"/>
    </location>
</feature>
<evidence type="ECO:0000313" key="15">
    <source>
        <dbReference type="EMBL" id="CDM67142.1"/>
    </source>
</evidence>
<evidence type="ECO:0000313" key="16">
    <source>
        <dbReference type="Proteomes" id="UP000031518"/>
    </source>
</evidence>
<keyword evidence="9 12" id="KW-0418">Kinase</keyword>
<dbReference type="OrthoDB" id="9769912at2"/>
<evidence type="ECO:0000256" key="11">
    <source>
        <dbReference type="ARBA" id="ARBA00049375"/>
    </source>
</evidence>
<keyword evidence="6 12" id="KW-0808">Transferase</keyword>
<keyword evidence="8 12" id="KW-0547">Nucleotide-binding</keyword>
<protein>
    <recommendedName>
        <fullName evidence="4 12">Homoserine kinase</fullName>
        <shortName evidence="12">HK</shortName>
        <shortName evidence="12">HSK</shortName>
        <ecNumber evidence="3 12">2.7.1.39</ecNumber>
    </recommendedName>
</protein>
<dbReference type="EC" id="2.7.1.39" evidence="3 12"/>
<dbReference type="STRING" id="454194.PYK22_03191"/>
<proteinExistence type="inferred from homology"/>
<dbReference type="GO" id="GO:0005524">
    <property type="term" value="F:ATP binding"/>
    <property type="evidence" value="ECO:0007669"/>
    <property type="project" value="UniProtKB-UniRule"/>
</dbReference>
<dbReference type="GO" id="GO:0004413">
    <property type="term" value="F:homoserine kinase activity"/>
    <property type="evidence" value="ECO:0007669"/>
    <property type="project" value="UniProtKB-UniRule"/>
</dbReference>
<keyword evidence="5 12" id="KW-0028">Amino-acid biosynthesis</keyword>
<dbReference type="EMBL" id="CBXV010000009">
    <property type="protein sequence ID" value="CDM67142.1"/>
    <property type="molecule type" value="Genomic_DNA"/>
</dbReference>
<evidence type="ECO:0000259" key="14">
    <source>
        <dbReference type="Pfam" id="PF08544"/>
    </source>
</evidence>
<evidence type="ECO:0000256" key="10">
    <source>
        <dbReference type="ARBA" id="ARBA00022840"/>
    </source>
</evidence>
<dbReference type="Gene3D" id="3.30.230.10">
    <property type="match status" value="1"/>
</dbReference>
<dbReference type="PANTHER" id="PTHR20861">
    <property type="entry name" value="HOMOSERINE/4-DIPHOSPHOCYTIDYL-2-C-METHYL-D-ERYTHRITOL KINASE"/>
    <property type="match status" value="1"/>
</dbReference>
<dbReference type="SUPFAM" id="SSF54211">
    <property type="entry name" value="Ribosomal protein S5 domain 2-like"/>
    <property type="match status" value="1"/>
</dbReference>
<evidence type="ECO:0000256" key="12">
    <source>
        <dbReference type="HAMAP-Rule" id="MF_00384"/>
    </source>
</evidence>
<dbReference type="Proteomes" id="UP000031518">
    <property type="component" value="Unassembled WGS sequence"/>
</dbReference>
<organism evidence="15 16">
    <name type="scientific">Pyrinomonas methylaliphatogenes</name>
    <dbReference type="NCBI Taxonomy" id="454194"/>
    <lineage>
        <taxon>Bacteria</taxon>
        <taxon>Pseudomonadati</taxon>
        <taxon>Acidobacteriota</taxon>
        <taxon>Blastocatellia</taxon>
        <taxon>Blastocatellales</taxon>
        <taxon>Pyrinomonadaceae</taxon>
        <taxon>Pyrinomonas</taxon>
    </lineage>
</organism>
<dbReference type="InterPro" id="IPR000870">
    <property type="entry name" value="Homoserine_kinase"/>
</dbReference>
<dbReference type="HAMAP" id="MF_00384">
    <property type="entry name" value="Homoser_kinase"/>
    <property type="match status" value="1"/>
</dbReference>
<accession>A0A0B6X2G1</accession>
<comment type="pathway">
    <text evidence="1 12">Amino-acid biosynthesis; L-threonine biosynthesis; L-threonine from L-aspartate: step 4/5.</text>
</comment>
<evidence type="ECO:0000256" key="3">
    <source>
        <dbReference type="ARBA" id="ARBA00012078"/>
    </source>
</evidence>
<keyword evidence="7 12" id="KW-0791">Threonine biosynthesis</keyword>
<dbReference type="PRINTS" id="PR00958">
    <property type="entry name" value="HOMSERKINASE"/>
</dbReference>
<reference evidence="15 16" key="1">
    <citation type="submission" date="2013-12" db="EMBL/GenBank/DDBJ databases">
        <authorList>
            <person name="Stott M."/>
        </authorList>
    </citation>
    <scope>NUCLEOTIDE SEQUENCE [LARGE SCALE GENOMIC DNA]</scope>
    <source>
        <strain evidence="15 16">K22</strain>
    </source>
</reference>
<keyword evidence="10 12" id="KW-0067">ATP-binding</keyword>
<dbReference type="RefSeq" id="WP_060635799.1">
    <property type="nucleotide sequence ID" value="NZ_CBXV010000009.1"/>
</dbReference>